<dbReference type="EMBL" id="SOMN01000020">
    <property type="protein sequence ID" value="TFE25207.1"/>
    <property type="molecule type" value="Genomic_DNA"/>
</dbReference>
<name>A0A4Y8LU92_9BACL</name>
<evidence type="ECO:0000313" key="1">
    <source>
        <dbReference type="EMBL" id="TFE25207.1"/>
    </source>
</evidence>
<sequence>MVRRMNITFTIIMMLILLISCNKVSYNNLLSEENDKYFILYVGSSEDGHHKTPEIINKITDKGKITGATLMWSLENAKKQYPELEIERSPAFLIFDTKGVVLKTYSEQEAIDFLFSR</sequence>
<dbReference type="AlphaFoldDB" id="A0A4Y8LU92"/>
<evidence type="ECO:0008006" key="3">
    <source>
        <dbReference type="Google" id="ProtNLM"/>
    </source>
</evidence>
<accession>A0A4Y8LU92</accession>
<keyword evidence="2" id="KW-1185">Reference proteome</keyword>
<organism evidence="1 2">
    <name type="scientific">Cohnella luojiensis</name>
    <dbReference type="NCBI Taxonomy" id="652876"/>
    <lineage>
        <taxon>Bacteria</taxon>
        <taxon>Bacillati</taxon>
        <taxon>Bacillota</taxon>
        <taxon>Bacilli</taxon>
        <taxon>Bacillales</taxon>
        <taxon>Paenibacillaceae</taxon>
        <taxon>Cohnella</taxon>
    </lineage>
</organism>
<dbReference type="PROSITE" id="PS51257">
    <property type="entry name" value="PROKAR_LIPOPROTEIN"/>
    <property type="match status" value="1"/>
</dbReference>
<dbReference type="OrthoDB" id="2626097at2"/>
<dbReference type="RefSeq" id="WP_135152862.1">
    <property type="nucleotide sequence ID" value="NZ_SOMN01000020.1"/>
</dbReference>
<gene>
    <name evidence="1" type="ORF">E2980_14245</name>
</gene>
<protein>
    <recommendedName>
        <fullName evidence="3">Thioredoxin</fullName>
    </recommendedName>
</protein>
<reference evidence="1 2" key="1">
    <citation type="submission" date="2019-03" db="EMBL/GenBank/DDBJ databases">
        <title>Cohnella endophytica sp. nov., a novel endophytic bacterium isolated from bark of Sonneratia apetala.</title>
        <authorList>
            <person name="Tuo L."/>
        </authorList>
    </citation>
    <scope>NUCLEOTIDE SEQUENCE [LARGE SCALE GENOMIC DNA]</scope>
    <source>
        <strain evidence="1 2">CCTCC AB 208254</strain>
    </source>
</reference>
<evidence type="ECO:0000313" key="2">
    <source>
        <dbReference type="Proteomes" id="UP000297900"/>
    </source>
</evidence>
<proteinExistence type="predicted"/>
<dbReference type="Proteomes" id="UP000297900">
    <property type="component" value="Unassembled WGS sequence"/>
</dbReference>
<comment type="caution">
    <text evidence="1">The sequence shown here is derived from an EMBL/GenBank/DDBJ whole genome shotgun (WGS) entry which is preliminary data.</text>
</comment>